<feature type="transmembrane region" description="Helical" evidence="17">
    <location>
        <begin position="1836"/>
        <end position="1863"/>
    </location>
</feature>
<feature type="transmembrane region" description="Helical" evidence="17">
    <location>
        <begin position="719"/>
        <end position="739"/>
    </location>
</feature>
<dbReference type="Gene3D" id="1.10.287.70">
    <property type="match status" value="4"/>
</dbReference>
<evidence type="ECO:0000256" key="11">
    <source>
        <dbReference type="ARBA" id="ARBA00023136"/>
    </source>
</evidence>
<feature type="compositionally biased region" description="Low complexity" evidence="16">
    <location>
        <begin position="115"/>
        <end position="132"/>
    </location>
</feature>
<dbReference type="OrthoDB" id="416585at2759"/>
<evidence type="ECO:0000256" key="13">
    <source>
        <dbReference type="ARBA" id="ARBA00023303"/>
    </source>
</evidence>
<feature type="transmembrane region" description="Helical" evidence="17">
    <location>
        <begin position="1619"/>
        <end position="1642"/>
    </location>
</feature>
<feature type="transmembrane region" description="Helical" evidence="17">
    <location>
        <begin position="1781"/>
        <end position="1799"/>
    </location>
</feature>
<dbReference type="FunFam" id="1.10.287.70:FF:000093">
    <property type="entry name" value="Calcium channel subunit Cch1"/>
    <property type="match status" value="1"/>
</dbReference>
<feature type="region of interest" description="Disordered" evidence="16">
    <location>
        <begin position="1"/>
        <end position="154"/>
    </location>
</feature>
<feature type="transmembrane region" description="Helical" evidence="17">
    <location>
        <begin position="1444"/>
        <end position="1468"/>
    </location>
</feature>
<feature type="domain" description="Ion transport" evidence="18">
    <location>
        <begin position="927"/>
        <end position="1156"/>
    </location>
</feature>
<keyword evidence="13" id="KW-0407">Ion channel</keyword>
<feature type="compositionally biased region" description="Basic and acidic residues" evidence="16">
    <location>
        <begin position="231"/>
        <end position="242"/>
    </location>
</feature>
<dbReference type="EMBL" id="ML170170">
    <property type="protein sequence ID" value="TDL23428.1"/>
    <property type="molecule type" value="Genomic_DNA"/>
</dbReference>
<evidence type="ECO:0000256" key="8">
    <source>
        <dbReference type="ARBA" id="ARBA00022882"/>
    </source>
</evidence>
<feature type="transmembrane region" description="Helical" evidence="17">
    <location>
        <begin position="1091"/>
        <end position="1109"/>
    </location>
</feature>
<reference evidence="19 20" key="1">
    <citation type="submission" date="2018-06" db="EMBL/GenBank/DDBJ databases">
        <title>A transcriptomic atlas of mushroom development highlights an independent origin of complex multicellularity.</title>
        <authorList>
            <consortium name="DOE Joint Genome Institute"/>
            <person name="Krizsan K."/>
            <person name="Almasi E."/>
            <person name="Merenyi Z."/>
            <person name="Sahu N."/>
            <person name="Viragh M."/>
            <person name="Koszo T."/>
            <person name="Mondo S."/>
            <person name="Kiss B."/>
            <person name="Balint B."/>
            <person name="Kues U."/>
            <person name="Barry K."/>
            <person name="Hegedus J.C."/>
            <person name="Henrissat B."/>
            <person name="Johnson J."/>
            <person name="Lipzen A."/>
            <person name="Ohm R."/>
            <person name="Nagy I."/>
            <person name="Pangilinan J."/>
            <person name="Yan J."/>
            <person name="Xiong Y."/>
            <person name="Grigoriev I.V."/>
            <person name="Hibbett D.S."/>
            <person name="Nagy L.G."/>
        </authorList>
    </citation>
    <scope>NUCLEOTIDE SEQUENCE [LARGE SCALE GENOMIC DNA]</scope>
    <source>
        <strain evidence="19 20">SZMC22713</strain>
    </source>
</reference>
<feature type="compositionally biased region" description="Low complexity" evidence="16">
    <location>
        <begin position="563"/>
        <end position="584"/>
    </location>
</feature>
<dbReference type="PANTHER" id="PTHR45628:SF7">
    <property type="entry name" value="VOLTAGE-DEPENDENT CALCIUM CHANNEL TYPE A SUBUNIT ALPHA-1"/>
    <property type="match status" value="1"/>
</dbReference>
<feature type="compositionally biased region" description="Acidic residues" evidence="16">
    <location>
        <begin position="321"/>
        <end position="330"/>
    </location>
</feature>
<dbReference type="InterPro" id="IPR005821">
    <property type="entry name" value="Ion_trans_dom"/>
</dbReference>
<feature type="domain" description="Ion transport" evidence="18">
    <location>
        <begin position="1699"/>
        <end position="1962"/>
    </location>
</feature>
<feature type="domain" description="Ion transport" evidence="18">
    <location>
        <begin position="1364"/>
        <end position="1648"/>
    </location>
</feature>
<feature type="transmembrane region" description="Helical" evidence="17">
    <location>
        <begin position="1042"/>
        <end position="1071"/>
    </location>
</feature>
<evidence type="ECO:0000256" key="1">
    <source>
        <dbReference type="ARBA" id="ARBA00004651"/>
    </source>
</evidence>
<evidence type="ECO:0000256" key="7">
    <source>
        <dbReference type="ARBA" id="ARBA00022837"/>
    </source>
</evidence>
<protein>
    <recommendedName>
        <fullName evidence="15">Calcium-channel protein CCH1</fullName>
    </recommendedName>
</protein>
<evidence type="ECO:0000256" key="10">
    <source>
        <dbReference type="ARBA" id="ARBA00023065"/>
    </source>
</evidence>
<accession>A0A4Y7Q8A6</accession>
<evidence type="ECO:0000256" key="3">
    <source>
        <dbReference type="ARBA" id="ARBA00022475"/>
    </source>
</evidence>
<dbReference type="Proteomes" id="UP000294933">
    <property type="component" value="Unassembled WGS sequence"/>
</dbReference>
<evidence type="ECO:0000256" key="17">
    <source>
        <dbReference type="SAM" id="Phobius"/>
    </source>
</evidence>
<evidence type="ECO:0000256" key="2">
    <source>
        <dbReference type="ARBA" id="ARBA00022448"/>
    </source>
</evidence>
<evidence type="ECO:0000256" key="5">
    <source>
        <dbReference type="ARBA" id="ARBA00022673"/>
    </source>
</evidence>
<feature type="transmembrane region" description="Helical" evidence="17">
    <location>
        <begin position="1364"/>
        <end position="1384"/>
    </location>
</feature>
<dbReference type="GO" id="GO:0008331">
    <property type="term" value="F:high voltage-gated calcium channel activity"/>
    <property type="evidence" value="ECO:0007669"/>
    <property type="project" value="TreeGrafter"/>
</dbReference>
<dbReference type="PANTHER" id="PTHR45628">
    <property type="entry name" value="VOLTAGE-DEPENDENT CALCIUM CHANNEL TYPE A SUBUNIT ALPHA-1"/>
    <property type="match status" value="1"/>
</dbReference>
<organism evidence="19 20">
    <name type="scientific">Rickenella mellea</name>
    <dbReference type="NCBI Taxonomy" id="50990"/>
    <lineage>
        <taxon>Eukaryota</taxon>
        <taxon>Fungi</taxon>
        <taxon>Dikarya</taxon>
        <taxon>Basidiomycota</taxon>
        <taxon>Agaricomycotina</taxon>
        <taxon>Agaricomycetes</taxon>
        <taxon>Hymenochaetales</taxon>
        <taxon>Rickenellaceae</taxon>
        <taxon>Rickenella</taxon>
    </lineage>
</organism>
<sequence>MDSAPSHSHIHTHTSSTSSATGIDIPSIPASPSSPVRVGALQPSLREGSTSRRRLSWGRMERERQQVADDPLSGTGRLELNLSLPGAVPPGSIGVPYNNSGNLDRDRTLNHSNFDTPQDDPFTSSSSTPFDPHLNQDYFRTRNDGPGASRHSLIHPYHTHTNSFHTTKSSATFDSVDLDADYGDDDEARLTSFASQPGLSSMRNDDDGHDGTFLSVSASDRTGLGGRRGSRSMDMDHADESKLTPQRKSQRYSLSPSPASRLRSVRKTLRRMSVRVVNLAGVGLDEENKPQRLPDSSSPSSSNKELHEQQPQQISPTGSGEEGEDEEELPDLGKRLPIRGRTLCVFGPTNTLRLQMYTFLTATWTEPTILVLIIANAVILTVQAARSVTLPPASGGSGSGGGGGGEGRRAVKGYFHQWEDYALFALFVVFTLESFMRMVTSGFILDPEMPTSMLFTSVASTFTTQPSPTTAALRSSSADPSASMAMSASMAHSALNLDRSASQRNVSAYGGQSGVGGMGGMGGGGASLNTRISNFFTRLRVNLAFPFVLAHQHPHPLTQFNAAQPQQQQQVQSASSRARSDSVQTTTPLREKASSHSASHSHKFTFSHTLMRGDGGLGTGSTSTKEDYLSLPFRLSVYTAHDKLARNVPYLRHSWNRIDFLALVGFWGSFVLAETGVEMSATRHLGVFRALSVLRTSRLLAVTSGTTTIMRSLKRASPLLTNVAYFVLFAMVLFSVIGVQSFKGSFRRSCFLSPTLGEPLTSLSHSCGGYIDPTTLAVTGYKKLDGSTAGSAKGYICPVGQICVEQDNPFSNIESFDTIYFAALQVVIVASANGWSPIMYSMIDAEFFISCFFFIVCIVVLNFWLINLFVAVITNTFHAIRADTKKSAFGAAPLGPIIDEDEDWDIHNGKQISKPSAVRIMYERSKWVWVLFALSSVVLQATRSANSSPMHLLLLQYGELVLTFLFDIDITWRFAGYLPKWRTFFEHGNNWLDLMLAIASSVIQIPVIRRSQVYAWLTIFQLARFYRVILEVPRMRPLLLAVFGNMYGLVNMSLFLILANYVAALVAIQLLRGDLTSDVTMNFGQIYNSFLAMYQVFSSENWTTVLYNAAQAEVALGQAALTALFISGWFLFANFIILQLFIAVINENFDVAEEHKKGQQATHYWARQQPMKAHPAWLRRLNPYRWFKANPKSIAVEDLPSNLVLPMQKSLVQDYSASRKDGPLGSFLRSKPSLRGRQFGGSINLLNRLFTGESRSDDVPLATLRAARKMSVMPQAPHGDEMERHLEILAAINTDTADTQDLNDALHERKALKADFIRAHPTYDKTFWIFSQDSGIRQVCQKLVQPSNGERIFGVPHSPVAHSLFQLLLLLSVIGGIVVEGIATPIYRRNFYQRNGFIRGSWFDIAEATFGFTLLVEFIIKILADGFIFTPNAYLRSIWNVLDFFILVGLLVNTTTGLIFIGGLSRITRSLKALRALRLITLIEKMRSTFQSLIISGSIRILDAALLAILYMIPYAVWGLNIFSGLLNECNDGNATGLADCNNEFVNTPIANNAFGYLAPRVWANPSPSTTFSFDSFRASLLILFEIVSLEGWVDVMSVATSAVGPNLQPQTNVSQANAIFFLIYNLLGAVVILTLFVSIIIGNFSSKTGVAFLTKPQREWIDLQKLIKRQRPSKRPKQRPTWAFRAWCYDRAVHKHGWWSRMMTFFFIIHVFALMTQTLSSQHIADSVRGILRIPHYLNTYTDGWFVEDNFFAAITLLYVVDILVRWFGLGFHSFKANGWNIFDVIVAVGALTTTIIIRVGSQSFLIAQLQKLFLVSIAFKLVQRTNSLNQLFKTAMASLPIILSILALWFILFLFFGILFVEVFSLAKWQSAETRNQNYASLGSALVMLAFMSTGEGWNQYMHDYAVIYPRCTNSSAQDPDSDCGSVGWAFSLFIAWNILSMYIFVNMFTGVVVESFSYVFQLVGGAKSITREEMRSFKKIWAEFANQRTGYLEMNQLVPFLAKLNGVFEVRIYPTEYRVKNLMAAVAANDDTEYMWPSKVSDGLDLNKLRKVLAGIDHASIRKRRSIYSKIYHEARITQEPGKGISFTGMLLMLAHHKLIDDREALGLEELVRRTEINRFVNDLLNVDRVKSLLRTITYRRRFVAQREEKRRQQRLEHQDIPAIVVDDMPTTPPQTTRDITLANRNSLGIYGQTPSPTLPTGTPDLTWMLDTPTDSSPRGLRRNRRTSELSMLSADLGYSYQTDASRESQEGDREEDANNVLSSMQNSLWGEMMLEAAEEH</sequence>
<evidence type="ECO:0000256" key="9">
    <source>
        <dbReference type="ARBA" id="ARBA00022989"/>
    </source>
</evidence>
<keyword evidence="20" id="KW-1185">Reference proteome</keyword>
<feature type="region of interest" description="Disordered" evidence="16">
    <location>
        <begin position="285"/>
        <end position="333"/>
    </location>
</feature>
<evidence type="ECO:0000256" key="12">
    <source>
        <dbReference type="ARBA" id="ARBA00023180"/>
    </source>
</evidence>
<keyword evidence="9 17" id="KW-1133">Transmembrane helix</keyword>
<evidence type="ECO:0000259" key="18">
    <source>
        <dbReference type="Pfam" id="PF00520"/>
    </source>
</evidence>
<dbReference type="VEuPathDB" id="FungiDB:BD410DRAFT_897507"/>
<feature type="transmembrane region" description="Helical" evidence="17">
    <location>
        <begin position="1405"/>
        <end position="1424"/>
    </location>
</feature>
<comment type="similarity">
    <text evidence="14">Belongs to the calcium channel alpha-1 subunit (TC 1.A.1.11) family.</text>
</comment>
<keyword evidence="8" id="KW-0851">Voltage-gated channel</keyword>
<evidence type="ECO:0000256" key="4">
    <source>
        <dbReference type="ARBA" id="ARBA00022568"/>
    </source>
</evidence>
<dbReference type="Pfam" id="PF00520">
    <property type="entry name" value="Ion_trans"/>
    <property type="match status" value="4"/>
</dbReference>
<keyword evidence="10" id="KW-0406">Ion transport</keyword>
<keyword evidence="5" id="KW-0107">Calcium channel</keyword>
<feature type="transmembrane region" description="Helical" evidence="17">
    <location>
        <begin position="847"/>
        <end position="873"/>
    </location>
</feature>
<dbReference type="InterPro" id="IPR050599">
    <property type="entry name" value="VDCC_alpha-1_subunit"/>
</dbReference>
<evidence type="ECO:0000256" key="16">
    <source>
        <dbReference type="SAM" id="MobiDB-lite"/>
    </source>
</evidence>
<evidence type="ECO:0000256" key="14">
    <source>
        <dbReference type="ARBA" id="ARBA00061395"/>
    </source>
</evidence>
<keyword evidence="6 17" id="KW-0812">Transmembrane</keyword>
<gene>
    <name evidence="19" type="ORF">BD410DRAFT_897507</name>
</gene>
<feature type="region of interest" description="Disordered" evidence="16">
    <location>
        <begin position="563"/>
        <end position="601"/>
    </location>
</feature>
<feature type="transmembrane region" description="Helical" evidence="17">
    <location>
        <begin position="1752"/>
        <end position="1769"/>
    </location>
</feature>
<keyword evidence="11 17" id="KW-0472">Membrane</keyword>
<feature type="region of interest" description="Disordered" evidence="16">
    <location>
        <begin position="195"/>
        <end position="266"/>
    </location>
</feature>
<keyword evidence="12" id="KW-0325">Glycoprotein</keyword>
<dbReference type="STRING" id="50990.A0A4Y7Q8A6"/>
<evidence type="ECO:0000313" key="20">
    <source>
        <dbReference type="Proteomes" id="UP000294933"/>
    </source>
</evidence>
<keyword evidence="7" id="KW-0106">Calcium</keyword>
<dbReference type="SUPFAM" id="SSF81324">
    <property type="entry name" value="Voltage-gated potassium channels"/>
    <property type="match status" value="4"/>
</dbReference>
<feature type="transmembrane region" description="Helical" evidence="17">
    <location>
        <begin position="1929"/>
        <end position="1948"/>
    </location>
</feature>
<proteinExistence type="inferred from homology"/>
<feature type="region of interest" description="Disordered" evidence="16">
    <location>
        <begin position="2214"/>
        <end position="2263"/>
    </location>
</feature>
<feature type="domain" description="Ion transport" evidence="18">
    <location>
        <begin position="649"/>
        <end position="884"/>
    </location>
</feature>
<keyword evidence="4" id="KW-0109">Calcium transport</keyword>
<feature type="compositionally biased region" description="Low complexity" evidence="16">
    <location>
        <begin position="1"/>
        <end position="35"/>
    </location>
</feature>
<feature type="compositionally biased region" description="Low complexity" evidence="16">
    <location>
        <begin position="253"/>
        <end position="262"/>
    </location>
</feature>
<keyword evidence="2" id="KW-0813">Transport</keyword>
<feature type="transmembrane region" description="Helical" evidence="17">
    <location>
        <begin position="1121"/>
        <end position="1145"/>
    </location>
</feature>
<dbReference type="Gene3D" id="1.20.120.350">
    <property type="entry name" value="Voltage-gated potassium channels. Chain C"/>
    <property type="match status" value="4"/>
</dbReference>
<evidence type="ECO:0000256" key="15">
    <source>
        <dbReference type="ARBA" id="ARBA00067459"/>
    </source>
</evidence>
<name>A0A4Y7Q8A6_9AGAM</name>
<dbReference type="GO" id="GO:0098703">
    <property type="term" value="P:calcium ion import across plasma membrane"/>
    <property type="evidence" value="ECO:0007669"/>
    <property type="project" value="TreeGrafter"/>
</dbReference>
<feature type="transmembrane region" description="Helical" evidence="17">
    <location>
        <begin position="818"/>
        <end position="835"/>
    </location>
</feature>
<feature type="transmembrane region" description="Helical" evidence="17">
    <location>
        <begin position="1489"/>
        <end position="1513"/>
    </location>
</feature>
<comment type="subcellular location">
    <subcellularLocation>
        <location evidence="1">Cell membrane</location>
        <topology evidence="1">Multi-pass membrane protein</topology>
    </subcellularLocation>
</comment>
<evidence type="ECO:0000313" key="19">
    <source>
        <dbReference type="EMBL" id="TDL23428.1"/>
    </source>
</evidence>
<dbReference type="Gene3D" id="1.10.238.10">
    <property type="entry name" value="EF-hand"/>
    <property type="match status" value="1"/>
</dbReference>
<evidence type="ECO:0000256" key="6">
    <source>
        <dbReference type="ARBA" id="ARBA00022692"/>
    </source>
</evidence>
<keyword evidence="3" id="KW-1003">Cell membrane</keyword>
<dbReference type="InterPro" id="IPR027359">
    <property type="entry name" value="Volt_channel_dom_sf"/>
</dbReference>
<dbReference type="GO" id="GO:0005891">
    <property type="term" value="C:voltage-gated calcium channel complex"/>
    <property type="evidence" value="ECO:0007669"/>
    <property type="project" value="TreeGrafter"/>
</dbReference>
<feature type="transmembrane region" description="Helical" evidence="17">
    <location>
        <begin position="1699"/>
        <end position="1720"/>
    </location>
</feature>